<dbReference type="GO" id="GO:0005886">
    <property type="term" value="C:plasma membrane"/>
    <property type="evidence" value="ECO:0007669"/>
    <property type="project" value="UniProtKB-SubCell"/>
</dbReference>
<keyword evidence="17" id="KW-0325">Glycoprotein</keyword>
<sequence>MGIQMKALLLGAAMAAVACTTIIALILSLANHQTLDRPYSTQYGIVFDAGSTHTALFLYQWLGNKENNTGIVSQKQSCDVDGDGISSYVQNPLAAGESLKKCLDVAKAAIPEGERKTTPVYLGATAGMRLLR</sequence>
<evidence type="ECO:0000256" key="6">
    <source>
        <dbReference type="ARBA" id="ARBA00022475"/>
    </source>
</evidence>
<keyword evidence="13" id="KW-0460">Magnesium</keyword>
<accession>A0A673L6T5</accession>
<evidence type="ECO:0000256" key="1">
    <source>
        <dbReference type="ARBA" id="ARBA00001913"/>
    </source>
</evidence>
<evidence type="ECO:0000313" key="21">
    <source>
        <dbReference type="Proteomes" id="UP000472270"/>
    </source>
</evidence>
<evidence type="ECO:0000256" key="7">
    <source>
        <dbReference type="ARBA" id="ARBA00022692"/>
    </source>
</evidence>
<keyword evidence="10" id="KW-0378">Hydrolase</keyword>
<evidence type="ECO:0000256" key="18">
    <source>
        <dbReference type="ARBA" id="ARBA00039598"/>
    </source>
</evidence>
<evidence type="ECO:0000256" key="3">
    <source>
        <dbReference type="ARBA" id="ARBA00004651"/>
    </source>
</evidence>
<reference evidence="20" key="1">
    <citation type="submission" date="2025-08" db="UniProtKB">
        <authorList>
            <consortium name="Ensembl"/>
        </authorList>
    </citation>
    <scope>IDENTIFICATION</scope>
</reference>
<dbReference type="PROSITE" id="PS51257">
    <property type="entry name" value="PROKAR_LIPOPROTEIN"/>
    <property type="match status" value="1"/>
</dbReference>
<dbReference type="EC" id="3.6.1.5" evidence="5"/>
<evidence type="ECO:0000256" key="12">
    <source>
        <dbReference type="ARBA" id="ARBA00022840"/>
    </source>
</evidence>
<protein>
    <recommendedName>
        <fullName evidence="18">Ectonucleoside triphosphate diphosphohydrolase 8</fullName>
        <ecNumber evidence="5">3.6.1.5</ecNumber>
    </recommendedName>
</protein>
<dbReference type="GO" id="GO:0009134">
    <property type="term" value="P:nucleoside diphosphate catabolic process"/>
    <property type="evidence" value="ECO:0007669"/>
    <property type="project" value="TreeGrafter"/>
</dbReference>
<dbReference type="GO" id="GO:0017111">
    <property type="term" value="F:ribonucleoside triphosphate phosphatase activity"/>
    <property type="evidence" value="ECO:0007669"/>
    <property type="project" value="TreeGrafter"/>
</dbReference>
<dbReference type="Gene3D" id="3.30.420.40">
    <property type="match status" value="1"/>
</dbReference>
<dbReference type="GO" id="GO:0046872">
    <property type="term" value="F:metal ion binding"/>
    <property type="evidence" value="ECO:0007669"/>
    <property type="project" value="UniProtKB-KW"/>
</dbReference>
<keyword evidence="21" id="KW-1185">Reference proteome</keyword>
<dbReference type="InterPro" id="IPR000407">
    <property type="entry name" value="GDA1_CD39_NTPase"/>
</dbReference>
<keyword evidence="16" id="KW-1015">Disulfide bond</keyword>
<dbReference type="AlphaFoldDB" id="A0A673L6T5"/>
<keyword evidence="7" id="KW-0812">Transmembrane</keyword>
<evidence type="ECO:0000256" key="8">
    <source>
        <dbReference type="ARBA" id="ARBA00022723"/>
    </source>
</evidence>
<dbReference type="Proteomes" id="UP000472270">
    <property type="component" value="Unassembled WGS sequence"/>
</dbReference>
<keyword evidence="15" id="KW-0472">Membrane</keyword>
<keyword evidence="14" id="KW-1133">Transmembrane helix</keyword>
<dbReference type="Pfam" id="PF01150">
    <property type="entry name" value="GDA1_CD39"/>
    <property type="match status" value="1"/>
</dbReference>
<evidence type="ECO:0000256" key="2">
    <source>
        <dbReference type="ARBA" id="ARBA00001946"/>
    </source>
</evidence>
<evidence type="ECO:0000256" key="5">
    <source>
        <dbReference type="ARBA" id="ARBA00012148"/>
    </source>
</evidence>
<reference evidence="20" key="2">
    <citation type="submission" date="2025-09" db="UniProtKB">
        <authorList>
            <consortium name="Ensembl"/>
        </authorList>
    </citation>
    <scope>IDENTIFICATION</scope>
</reference>
<keyword evidence="6" id="KW-1003">Cell membrane</keyword>
<comment type="cofactor">
    <cofactor evidence="1">
        <name>Ca(2+)</name>
        <dbReference type="ChEBI" id="CHEBI:29108"/>
    </cofactor>
</comment>
<evidence type="ECO:0000313" key="20">
    <source>
        <dbReference type="Ensembl" id="ENSSRHP00000071219.1"/>
    </source>
</evidence>
<name>A0A673L6T5_9TELE</name>
<comment type="catalytic activity">
    <reaction evidence="19">
        <text>a ribonucleoside 5'-triphosphate + 2 H2O = a ribonucleoside 5'-phosphate + 2 phosphate + 2 H(+)</text>
        <dbReference type="Rhea" id="RHEA:36795"/>
        <dbReference type="ChEBI" id="CHEBI:15377"/>
        <dbReference type="ChEBI" id="CHEBI:15378"/>
        <dbReference type="ChEBI" id="CHEBI:43474"/>
        <dbReference type="ChEBI" id="CHEBI:58043"/>
        <dbReference type="ChEBI" id="CHEBI:61557"/>
        <dbReference type="EC" id="3.6.1.5"/>
    </reaction>
</comment>
<evidence type="ECO:0000256" key="11">
    <source>
        <dbReference type="ARBA" id="ARBA00022837"/>
    </source>
</evidence>
<evidence type="ECO:0000256" key="9">
    <source>
        <dbReference type="ARBA" id="ARBA00022741"/>
    </source>
</evidence>
<evidence type="ECO:0000256" key="10">
    <source>
        <dbReference type="ARBA" id="ARBA00022801"/>
    </source>
</evidence>
<organism evidence="20 21">
    <name type="scientific">Sinocyclocheilus rhinocerous</name>
    <dbReference type="NCBI Taxonomy" id="307959"/>
    <lineage>
        <taxon>Eukaryota</taxon>
        <taxon>Metazoa</taxon>
        <taxon>Chordata</taxon>
        <taxon>Craniata</taxon>
        <taxon>Vertebrata</taxon>
        <taxon>Euteleostomi</taxon>
        <taxon>Actinopterygii</taxon>
        <taxon>Neopterygii</taxon>
        <taxon>Teleostei</taxon>
        <taxon>Ostariophysi</taxon>
        <taxon>Cypriniformes</taxon>
        <taxon>Cyprinidae</taxon>
        <taxon>Cyprininae</taxon>
        <taxon>Sinocyclocheilus</taxon>
    </lineage>
</organism>
<proteinExistence type="inferred from homology"/>
<keyword evidence="8" id="KW-0479">Metal-binding</keyword>
<keyword evidence="12" id="KW-0067">ATP-binding</keyword>
<dbReference type="GO" id="GO:0045134">
    <property type="term" value="F:UDP phosphatase activity"/>
    <property type="evidence" value="ECO:0007669"/>
    <property type="project" value="TreeGrafter"/>
</dbReference>
<dbReference type="GO" id="GO:0004382">
    <property type="term" value="F:GDP phosphatase activity"/>
    <property type="evidence" value="ECO:0007669"/>
    <property type="project" value="TreeGrafter"/>
</dbReference>
<evidence type="ECO:0000256" key="17">
    <source>
        <dbReference type="ARBA" id="ARBA00023180"/>
    </source>
</evidence>
<dbReference type="GO" id="GO:0005524">
    <property type="term" value="F:ATP binding"/>
    <property type="evidence" value="ECO:0007669"/>
    <property type="project" value="UniProtKB-KW"/>
</dbReference>
<comment type="cofactor">
    <cofactor evidence="2">
        <name>Mg(2+)</name>
        <dbReference type="ChEBI" id="CHEBI:18420"/>
    </cofactor>
</comment>
<evidence type="ECO:0000256" key="19">
    <source>
        <dbReference type="ARBA" id="ARBA00049175"/>
    </source>
</evidence>
<evidence type="ECO:0000256" key="13">
    <source>
        <dbReference type="ARBA" id="ARBA00022842"/>
    </source>
</evidence>
<keyword evidence="11" id="KW-0106">Calcium</keyword>
<evidence type="ECO:0000256" key="16">
    <source>
        <dbReference type="ARBA" id="ARBA00023157"/>
    </source>
</evidence>
<comment type="similarity">
    <text evidence="4">Belongs to the GDA1/CD39 NTPase family.</text>
</comment>
<keyword evidence="9" id="KW-0547">Nucleotide-binding</keyword>
<dbReference type="PANTHER" id="PTHR11782">
    <property type="entry name" value="ADENOSINE/GUANOSINE DIPHOSPHATASE"/>
    <property type="match status" value="1"/>
</dbReference>
<comment type="subcellular location">
    <subcellularLocation>
        <location evidence="3">Cell membrane</location>
        <topology evidence="3">Multi-pass membrane protein</topology>
    </subcellularLocation>
</comment>
<evidence type="ECO:0000256" key="4">
    <source>
        <dbReference type="ARBA" id="ARBA00009283"/>
    </source>
</evidence>
<dbReference type="PANTHER" id="PTHR11782:SF31">
    <property type="entry name" value="ECTONUCLEOSIDE TRIPHOSPHATE DIPHOSPHOHYDROLASE 8"/>
    <property type="match status" value="1"/>
</dbReference>
<dbReference type="GO" id="GO:0004050">
    <property type="term" value="F:apyrase activity"/>
    <property type="evidence" value="ECO:0007669"/>
    <property type="project" value="UniProtKB-EC"/>
</dbReference>
<evidence type="ECO:0000256" key="15">
    <source>
        <dbReference type="ARBA" id="ARBA00023136"/>
    </source>
</evidence>
<evidence type="ECO:0000256" key="14">
    <source>
        <dbReference type="ARBA" id="ARBA00022989"/>
    </source>
</evidence>
<dbReference type="Ensembl" id="ENSSRHT00000073163.1">
    <property type="protein sequence ID" value="ENSSRHP00000071219.1"/>
    <property type="gene ID" value="ENSSRHG00000035423.1"/>
</dbReference>